<dbReference type="GO" id="GO:0016740">
    <property type="term" value="F:transferase activity"/>
    <property type="evidence" value="ECO:0007669"/>
    <property type="project" value="UniProtKB-KW"/>
</dbReference>
<dbReference type="RefSeq" id="WP_081006706.1">
    <property type="nucleotide sequence ID" value="NZ_CATNWM010000003.1"/>
</dbReference>
<dbReference type="Proteomes" id="UP000273641">
    <property type="component" value="Unassembled WGS sequence"/>
</dbReference>
<organism evidence="2 3">
    <name type="scientific">Clostridium perfringens</name>
    <dbReference type="NCBI Taxonomy" id="1502"/>
    <lineage>
        <taxon>Bacteria</taxon>
        <taxon>Bacillati</taxon>
        <taxon>Bacillota</taxon>
        <taxon>Clostridia</taxon>
        <taxon>Eubacteriales</taxon>
        <taxon>Clostridiaceae</taxon>
        <taxon>Clostridium</taxon>
    </lineage>
</organism>
<gene>
    <name evidence="2" type="ORF">EHZ11_13145</name>
</gene>
<keyword evidence="2" id="KW-0808">Transferase</keyword>
<protein>
    <submittedName>
        <fullName evidence="2">Polysaccharide pyruvyl transferase family protein</fullName>
    </submittedName>
</protein>
<evidence type="ECO:0000259" key="1">
    <source>
        <dbReference type="Pfam" id="PF04230"/>
    </source>
</evidence>
<comment type="caution">
    <text evidence="2">The sequence shown here is derived from an EMBL/GenBank/DDBJ whole genome shotgun (WGS) entry which is preliminary data.</text>
</comment>
<dbReference type="InterPro" id="IPR007345">
    <property type="entry name" value="Polysacch_pyruvyl_Trfase"/>
</dbReference>
<reference evidence="2 3" key="1">
    <citation type="submission" date="2018-11" db="EMBL/GenBank/DDBJ databases">
        <title>Draft genome sequences of potential pathogenic Clostridium perfringens from environmental surface water in the North West Province, South Africa.</title>
        <authorList>
            <person name="Fourie J.C.J."/>
            <person name="Sanko T.J."/>
            <person name="Bezuidenhout C."/>
            <person name="Mienie C."/>
            <person name="Adeleke R."/>
        </authorList>
    </citation>
    <scope>NUCLEOTIDE SEQUENCE [LARGE SCALE GENOMIC DNA]</scope>
    <source>
        <strain evidence="2 3">SC4-C13</strain>
    </source>
</reference>
<sequence>MSKVNNEGRGMNKIAILTLNGYFNYGNILQNYALQNIIEKLGFECETIINTTYVDKGECSITKNRKKIFLEKSFLEKIEMIKYKLNNKKIREINIERESIFREFSKEYINETEYTIKLGEIPRDINQRYDYFISGSDQVWNPNDPMVSEINFMTFVDRNKRLTYAPSFGVSKIPKMYQDKYIEFLNGLDNISVREYEGAKIIKDLTGKNAQVVLDPTMLLDKSEWMKISKSDKNKPKGKYILTYFLGGISGDTKKKIKKIAKENKFEIVNLATLKDMKHYASGPSEFIDYINDASVFFTDSFHGCVFSLLMETPFVVYDRNGHSSEEKMNSRIDTFLKKFDLEERRARFISKECILKCDYNNSYKILKYERKKSIEYLKSILKI</sequence>
<proteinExistence type="predicted"/>
<evidence type="ECO:0000313" key="3">
    <source>
        <dbReference type="Proteomes" id="UP000273641"/>
    </source>
</evidence>
<dbReference type="Pfam" id="PF04230">
    <property type="entry name" value="PS_pyruv_trans"/>
    <property type="match status" value="1"/>
</dbReference>
<evidence type="ECO:0000313" key="2">
    <source>
        <dbReference type="EMBL" id="RQN23567.1"/>
    </source>
</evidence>
<dbReference type="EMBL" id="RQNR01000007">
    <property type="protein sequence ID" value="RQN23567.1"/>
    <property type="molecule type" value="Genomic_DNA"/>
</dbReference>
<dbReference type="AlphaFoldDB" id="A0AAE8FRR7"/>
<feature type="domain" description="Polysaccharide pyruvyl transferase" evidence="1">
    <location>
        <begin position="24"/>
        <end position="320"/>
    </location>
</feature>
<accession>A0AAE8FRR7</accession>
<name>A0AAE8FRR7_CLOPF</name>